<dbReference type="SUPFAM" id="SSF81901">
    <property type="entry name" value="HCP-like"/>
    <property type="match status" value="1"/>
</dbReference>
<feature type="domain" description="Response regulatory" evidence="2">
    <location>
        <begin position="17"/>
        <end position="136"/>
    </location>
</feature>
<evidence type="ECO:0000313" key="4">
    <source>
        <dbReference type="Proteomes" id="UP000235916"/>
    </source>
</evidence>
<comment type="caution">
    <text evidence="3">The sequence shown here is derived from an EMBL/GenBank/DDBJ whole genome shotgun (WGS) entry which is preliminary data.</text>
</comment>
<dbReference type="EMBL" id="POSP01000004">
    <property type="protein sequence ID" value="PND36171.1"/>
    <property type="molecule type" value="Genomic_DNA"/>
</dbReference>
<dbReference type="SMART" id="SM00448">
    <property type="entry name" value="REC"/>
    <property type="match status" value="1"/>
</dbReference>
<dbReference type="OrthoDB" id="7298659at2"/>
<dbReference type="Pfam" id="PF07721">
    <property type="entry name" value="TPR_4"/>
    <property type="match status" value="2"/>
</dbReference>
<evidence type="ECO:0000256" key="1">
    <source>
        <dbReference type="PROSITE-ProRule" id="PRU00169"/>
    </source>
</evidence>
<dbReference type="PROSITE" id="PS50110">
    <property type="entry name" value="RESPONSE_REGULATORY"/>
    <property type="match status" value="1"/>
</dbReference>
<feature type="modified residue" description="4-aspartylphosphate" evidence="1">
    <location>
        <position position="67"/>
    </location>
</feature>
<protein>
    <submittedName>
        <fullName evidence="3">Response regulator</fullName>
    </submittedName>
</protein>
<dbReference type="InterPro" id="IPR052048">
    <property type="entry name" value="ST_Response_Regulator"/>
</dbReference>
<dbReference type="GO" id="GO:0000160">
    <property type="term" value="P:phosphorelay signal transduction system"/>
    <property type="evidence" value="ECO:0007669"/>
    <property type="project" value="InterPro"/>
</dbReference>
<accession>A0A2N8KRT6</accession>
<sequence length="569" mass="61777">MCTRELMRVDTPYSKIEALVVDDMATQQTTLRGQLGMLGIGKIDAAGSAEDALRMVRAKHYGLILCDYNLNHKTDGQQLFEFLREGRLLAQDTLFFMITAESNYNSVASASEHMPDAYLLKPITAGDIEDRLKSQLDKRHALLDINKALSKNDLPAALLACDALLAKKDRWFMHALQIKGQTLLDLGNADEARQVYQGALDLRAGLMWAQIGLARAQKAAGKFEEAKRLAQAILSSPEGDKNLAAYDIAAQALEALGDHGAAMQMMKKSAQVVPSARRQRQLAESAYRNGDLATAKASLQKAVKFSQGAITAQAQDLLSLAQTQIDLGETKEALELIADSATRATRGAQEPEFEAVALALRAQAHALQGESEKAAREAEQALAQAPMTGKADFATVTLARAALLTGQIETGLKLINQAVSADHENSRIQQLACKALNDTGHKDQIEGVVHAASKGLKTRLHEAKMLLRAGQLDEALQAIEAELAEYPENTTVLLECAQMNCMALRLKKKLDDSRLNQVRDYLARLEKLMPGNDRVAQMRRYLRETLAALQGNSPFSISATAAPAGRAGA</sequence>
<dbReference type="SUPFAM" id="SSF48452">
    <property type="entry name" value="TPR-like"/>
    <property type="match status" value="1"/>
</dbReference>
<reference evidence="3 4" key="1">
    <citation type="submission" date="2018-01" db="EMBL/GenBank/DDBJ databases">
        <title>Draft genome sequence of Paucibacter aquatile CR182 isolated from freshwater of the Nakdong River.</title>
        <authorList>
            <person name="Choi A."/>
            <person name="Chung E.J."/>
        </authorList>
    </citation>
    <scope>NUCLEOTIDE SEQUENCE [LARGE SCALE GENOMIC DNA]</scope>
    <source>
        <strain evidence="3 4">CR182</strain>
    </source>
</reference>
<name>A0A2N8KRT6_9BURK</name>
<evidence type="ECO:0000313" key="3">
    <source>
        <dbReference type="EMBL" id="PND36171.1"/>
    </source>
</evidence>
<keyword evidence="4" id="KW-1185">Reference proteome</keyword>
<dbReference type="InterPro" id="IPR019734">
    <property type="entry name" value="TPR_rpt"/>
</dbReference>
<dbReference type="InterPro" id="IPR001789">
    <property type="entry name" value="Sig_transdc_resp-reg_receiver"/>
</dbReference>
<evidence type="ECO:0000259" key="2">
    <source>
        <dbReference type="PROSITE" id="PS50110"/>
    </source>
</evidence>
<dbReference type="PANTHER" id="PTHR43228">
    <property type="entry name" value="TWO-COMPONENT RESPONSE REGULATOR"/>
    <property type="match status" value="1"/>
</dbReference>
<keyword evidence="1" id="KW-0597">Phosphoprotein</keyword>
<dbReference type="AlphaFoldDB" id="A0A2N8KRT6"/>
<proteinExistence type="predicted"/>
<dbReference type="Pfam" id="PF00072">
    <property type="entry name" value="Response_reg"/>
    <property type="match status" value="1"/>
</dbReference>
<dbReference type="SMART" id="SM00028">
    <property type="entry name" value="TPR"/>
    <property type="match status" value="5"/>
</dbReference>
<dbReference type="Proteomes" id="UP000235916">
    <property type="component" value="Unassembled WGS sequence"/>
</dbReference>
<dbReference type="InterPro" id="IPR011717">
    <property type="entry name" value="TPR-4"/>
</dbReference>
<dbReference type="InterPro" id="IPR011006">
    <property type="entry name" value="CheY-like_superfamily"/>
</dbReference>
<dbReference type="Pfam" id="PF14559">
    <property type="entry name" value="TPR_19"/>
    <property type="match status" value="1"/>
</dbReference>
<dbReference type="Gene3D" id="1.25.40.10">
    <property type="entry name" value="Tetratricopeptide repeat domain"/>
    <property type="match status" value="2"/>
</dbReference>
<gene>
    <name evidence="3" type="ORF">C1O66_20840</name>
</gene>
<dbReference type="GO" id="GO:0042802">
    <property type="term" value="F:identical protein binding"/>
    <property type="evidence" value="ECO:0007669"/>
    <property type="project" value="InterPro"/>
</dbReference>
<dbReference type="PANTHER" id="PTHR43228:SF1">
    <property type="entry name" value="TWO-COMPONENT RESPONSE REGULATOR ARR22"/>
    <property type="match status" value="1"/>
</dbReference>
<organism evidence="3 4">
    <name type="scientific">Kinneretia aquatilis</name>
    <dbReference type="NCBI Taxonomy" id="2070761"/>
    <lineage>
        <taxon>Bacteria</taxon>
        <taxon>Pseudomonadati</taxon>
        <taxon>Pseudomonadota</taxon>
        <taxon>Betaproteobacteria</taxon>
        <taxon>Burkholderiales</taxon>
        <taxon>Sphaerotilaceae</taxon>
        <taxon>Roseateles</taxon>
    </lineage>
</organism>
<dbReference type="SUPFAM" id="SSF52172">
    <property type="entry name" value="CheY-like"/>
    <property type="match status" value="1"/>
</dbReference>
<dbReference type="Gene3D" id="3.40.50.2300">
    <property type="match status" value="1"/>
</dbReference>
<dbReference type="InterPro" id="IPR011990">
    <property type="entry name" value="TPR-like_helical_dom_sf"/>
</dbReference>